<comment type="subcellular location">
    <subcellularLocation>
        <location evidence="2">Chromosome</location>
    </subcellularLocation>
    <subcellularLocation>
        <location evidence="1">Nucleus</location>
    </subcellularLocation>
</comment>
<evidence type="ECO:0000259" key="7">
    <source>
        <dbReference type="Pfam" id="PF18581"/>
    </source>
</evidence>
<gene>
    <name evidence="9" type="ORF">NYPRO_LOCUS6667</name>
</gene>
<dbReference type="Pfam" id="PF18581">
    <property type="entry name" value="SYCP2_ARLD"/>
    <property type="match status" value="1"/>
</dbReference>
<feature type="compositionally biased region" description="Low complexity" evidence="6">
    <location>
        <begin position="10"/>
        <end position="21"/>
    </location>
</feature>
<feature type="domain" description="Synaptonemal complex protein 2 armadillo-repeat-like" evidence="7">
    <location>
        <begin position="276"/>
        <end position="449"/>
    </location>
</feature>
<feature type="region of interest" description="Disordered" evidence="6">
    <location>
        <begin position="1"/>
        <end position="51"/>
    </location>
</feature>
<dbReference type="InterPro" id="IPR041322">
    <property type="entry name" value="SYCP2_ARLD"/>
</dbReference>
<feature type="region of interest" description="Disordered" evidence="6">
    <location>
        <begin position="155"/>
        <end position="185"/>
    </location>
</feature>
<proteinExistence type="inferred from homology"/>
<feature type="domain" description="Synaptonemal complex protein 2 Spt16M-like" evidence="8">
    <location>
        <begin position="541"/>
        <end position="652"/>
    </location>
</feature>
<dbReference type="PANTHER" id="PTHR15607">
    <property type="entry name" value="SYNAPTONEMAL COMPLEX PROTEIN-RELATED"/>
    <property type="match status" value="1"/>
</dbReference>
<evidence type="ECO:0000256" key="2">
    <source>
        <dbReference type="ARBA" id="ARBA00004286"/>
    </source>
</evidence>
<feature type="region of interest" description="Disordered" evidence="6">
    <location>
        <begin position="101"/>
        <end position="124"/>
    </location>
</feature>
<evidence type="ECO:0000313" key="9">
    <source>
        <dbReference type="EMBL" id="CAD7673872.1"/>
    </source>
</evidence>
<evidence type="ECO:0000313" key="10">
    <source>
        <dbReference type="Proteomes" id="UP000645828"/>
    </source>
</evidence>
<dbReference type="AlphaFoldDB" id="A0A811YHI9"/>
<dbReference type="GO" id="GO:0140013">
    <property type="term" value="P:meiotic nuclear division"/>
    <property type="evidence" value="ECO:0007669"/>
    <property type="project" value="TreeGrafter"/>
</dbReference>
<dbReference type="EMBL" id="CAJHUB010000672">
    <property type="protein sequence ID" value="CAD7673872.1"/>
    <property type="molecule type" value="Genomic_DNA"/>
</dbReference>
<dbReference type="InterPro" id="IPR024835">
    <property type="entry name" value="SYCP2-like"/>
</dbReference>
<evidence type="ECO:0000256" key="1">
    <source>
        <dbReference type="ARBA" id="ARBA00004123"/>
    </source>
</evidence>
<dbReference type="Proteomes" id="UP000645828">
    <property type="component" value="Unassembled WGS sequence"/>
</dbReference>
<name>A0A811YHI9_NYCPR</name>
<feature type="region of interest" description="Disordered" evidence="6">
    <location>
        <begin position="685"/>
        <end position="892"/>
    </location>
</feature>
<comment type="caution">
    <text evidence="9">The sequence shown here is derived from an EMBL/GenBank/DDBJ whole genome shotgun (WGS) entry which is preliminary data.</text>
</comment>
<evidence type="ECO:0000256" key="3">
    <source>
        <dbReference type="ARBA" id="ARBA00007960"/>
    </source>
</evidence>
<protein>
    <submittedName>
        <fullName evidence="9">(raccoon dog) hypothetical protein</fullName>
    </submittedName>
</protein>
<dbReference type="PANTHER" id="PTHR15607:SF14">
    <property type="entry name" value="SYNAPTONEMAL COMPLEX PROTEIN 2-LIKE"/>
    <property type="match status" value="1"/>
</dbReference>
<evidence type="ECO:0000256" key="5">
    <source>
        <dbReference type="ARBA" id="ARBA00023242"/>
    </source>
</evidence>
<feature type="compositionally biased region" description="Basic residues" evidence="6">
    <location>
        <begin position="792"/>
        <end position="810"/>
    </location>
</feature>
<reference evidence="9" key="1">
    <citation type="submission" date="2020-12" db="EMBL/GenBank/DDBJ databases">
        <authorList>
            <consortium name="Molecular Ecology Group"/>
        </authorList>
    </citation>
    <scope>NUCLEOTIDE SEQUENCE</scope>
    <source>
        <strain evidence="9">TBG_1078</strain>
    </source>
</reference>
<accession>A0A811YHI9</accession>
<evidence type="ECO:0000256" key="4">
    <source>
        <dbReference type="ARBA" id="ARBA00022454"/>
    </source>
</evidence>
<dbReference type="Pfam" id="PF18584">
    <property type="entry name" value="SYCP2_SLD"/>
    <property type="match status" value="1"/>
</dbReference>
<keyword evidence="4" id="KW-0158">Chromosome</keyword>
<evidence type="ECO:0000256" key="6">
    <source>
        <dbReference type="SAM" id="MobiDB-lite"/>
    </source>
</evidence>
<feature type="compositionally biased region" description="Basic and acidic residues" evidence="6">
    <location>
        <begin position="743"/>
        <end position="757"/>
    </location>
</feature>
<feature type="compositionally biased region" description="Polar residues" evidence="6">
    <location>
        <begin position="863"/>
        <end position="878"/>
    </location>
</feature>
<keyword evidence="5" id="KW-0539">Nucleus</keyword>
<sequence length="1073" mass="120680">MLGPVSSQTPRPRALGRAPPARSGPLIGPKALGKSRGASNAQPGLSNHARSRCPDLRVKGAVGGSVALRFRAASRAQRMLGDRDASVGRCHEFSSFSRFELNSPPNQRPKVPGDESVLVHPSASPPPKFTFQKGLIPNCSVRGQIKGWPVWACRAQSPPRSSSGRRAASSSREAARRASPASAEEMLRGARAQALLLPRPRNDRNAPGPQNCGPERWDLGYLHYNEDSTVTYAGTQGFWSHTYGRDLDCEPKDEEGPLQSLKEDDGSGIALDAFYLQSLIIDACHDKGFQKIKEYLQQRASHIPQKYNHLVFSHLDESINKELEKNEFPYVSLLLKCIQRFFIDGLKEDEPLLIQQGLIPKMVSWFEKTTQFLTTADPAPDTSLIDVTEDFFDTALIISRSSSKGKIQMLDSFILALGFLVTEKTVNHSVKQEALKTLNSLLHAMPQEERRRFPLLEGPYRFMKDLAGTILTVGDYDQQVALSEALCRLTLKKSRGDLVHEWFEDDVIAEAFKEIKDREFETDCRLFLNHLNNRLGDERKVFSFPCIAAFADGHEMKKPEDEKLEKFWIDFNLGSQSITFYINNTKSALWDSVRLLKDAVNNFSVRETENMKILIIFLKKPINVGNKEVMKIEIHFDLQFNISQTSIKALGEDKQMLPHQTRSFSELSDQTEDSTRLAELMSAGNDHSPITLPLNDQPEPVQTNTADSSPEKLILDDLQQVTSEHEHSSDLQEPSVRSPNPKLNDKSRTDSASEGERKRKTRILFNYRKHLFSDSNQDSSTSTSERSWTSNQKKKSLKPYSSRKKTRTRNSVRLLLFTPPSSGSEHEKDHVKLLTPLWKDTSKQSNSTPPKVSGDSPEDSVQKTELQSPHPLSNLSSLEHSEVEENISKTVDQESLMKSTSFKHKLQNLEDGDLSDGSFAKSKQSKLEEGSAPEPLSSVTEETDLAEGIAAPSLAVVPENLNDSAVITALENFTQELKRKSELRYRGSPLYSNNAKQAPDCLIQLLNQIHQCRLNKLEKFHSFILQELSNLEKDIQVLKHLEEDVLEFWGKQSDDLKTFCDRQVLRLNPDQPS</sequence>
<organism evidence="9 10">
    <name type="scientific">Nyctereutes procyonoides</name>
    <name type="common">Raccoon dog</name>
    <name type="synonym">Canis procyonoides</name>
    <dbReference type="NCBI Taxonomy" id="34880"/>
    <lineage>
        <taxon>Eukaryota</taxon>
        <taxon>Metazoa</taxon>
        <taxon>Chordata</taxon>
        <taxon>Craniata</taxon>
        <taxon>Vertebrata</taxon>
        <taxon>Euteleostomi</taxon>
        <taxon>Mammalia</taxon>
        <taxon>Eutheria</taxon>
        <taxon>Laurasiatheria</taxon>
        <taxon>Carnivora</taxon>
        <taxon>Caniformia</taxon>
        <taxon>Canidae</taxon>
        <taxon>Nyctereutes</taxon>
    </lineage>
</organism>
<evidence type="ECO:0000259" key="8">
    <source>
        <dbReference type="Pfam" id="PF18584"/>
    </source>
</evidence>
<dbReference type="GO" id="GO:0000779">
    <property type="term" value="C:condensed chromosome, centromeric region"/>
    <property type="evidence" value="ECO:0007669"/>
    <property type="project" value="TreeGrafter"/>
</dbReference>
<dbReference type="GO" id="GO:0000800">
    <property type="term" value="C:lateral element"/>
    <property type="evidence" value="ECO:0007669"/>
    <property type="project" value="TreeGrafter"/>
</dbReference>
<feature type="region of interest" description="Disordered" evidence="6">
    <location>
        <begin position="907"/>
        <end position="942"/>
    </location>
</feature>
<dbReference type="InterPro" id="IPR040560">
    <property type="entry name" value="SYCP2_SLD"/>
</dbReference>
<keyword evidence="10" id="KW-1185">Reference proteome</keyword>
<feature type="compositionally biased region" description="Low complexity" evidence="6">
    <location>
        <begin position="773"/>
        <end position="790"/>
    </location>
</feature>
<feature type="compositionally biased region" description="Low complexity" evidence="6">
    <location>
        <begin position="155"/>
        <end position="184"/>
    </location>
</feature>
<feature type="compositionally biased region" description="Basic residues" evidence="6">
    <location>
        <begin position="758"/>
        <end position="770"/>
    </location>
</feature>
<comment type="similarity">
    <text evidence="3">Belongs to the SYCP2 family.</text>
</comment>